<organism evidence="1 2">
    <name type="scientific">Archangium lansingense</name>
    <dbReference type="NCBI Taxonomy" id="2995310"/>
    <lineage>
        <taxon>Bacteria</taxon>
        <taxon>Pseudomonadati</taxon>
        <taxon>Myxococcota</taxon>
        <taxon>Myxococcia</taxon>
        <taxon>Myxococcales</taxon>
        <taxon>Cystobacterineae</taxon>
        <taxon>Archangiaceae</taxon>
        <taxon>Archangium</taxon>
    </lineage>
</organism>
<dbReference type="EMBL" id="JAPNKA010000001">
    <property type="protein sequence ID" value="MCY1074526.1"/>
    <property type="molecule type" value="Genomic_DNA"/>
</dbReference>
<evidence type="ECO:0000313" key="1">
    <source>
        <dbReference type="EMBL" id="MCY1074526.1"/>
    </source>
</evidence>
<dbReference type="Proteomes" id="UP001207654">
    <property type="component" value="Unassembled WGS sequence"/>
</dbReference>
<keyword evidence="2" id="KW-1185">Reference proteome</keyword>
<accession>A0ABT3ZZL9</accession>
<sequence length="771" mass="81693">MRQALSRRLRTCYLLLLIPALLGYTGALAGGLQLPDAGVPTRIDAGVDLNLDGGLPDPGAPARLKFVEMPAPLVAGECQAMTVELQDSSGQPSTASTDTWVVLSSSHSTGHFYGRGCTGSTTMLLFGPGSTRQQVWYSDTLATDVSLDASASGGGLASDTYGPVPVQPGALKSLKVEGFPFTIPALEEHPFSVVAYDAFGNQKSDYTGQVEVWLDDTSAGAGVLPASPYTFTAQDRGRANFTARFGVTGFHVIYAKDHAAPVTGLQGEIHVLPAEAVRFEFWGVPQSVQAGSTITAHLKALDKSGNIAAGYLGKVQFTSADPKARLPGAVQFTSNDGGMMYVDFSFGTAGTWSLVASDVARPQLQGAASTEVLPAAFERIVVTPEPSDLVVACTEVKLALKALDHYDNIVPEAHLVHICTEPATSSVTLVENNLSLAASGSVAGCLEGTLRGTGYVKWRNPQPELVTFVLSDKASWNTALRVNWGPPTFSPAHSTLVFQNKTLDVPQLRSFVGQLGLWFEPRDTCGSLVKLPADKVLSFTGDAPLFFSAPVEQQDGRWTVDVRLPQCPTTGEQPLRIFPTLNQEPVLKPDGTKLKQAVQPVCLPSDVRISLRTEPEGLKQVAPGAVVDFVVEVQNMGQERFLQGLLMVSAKDLTLLEATLDGQPLALRKGGFVLPELAPGATLTIRAKAQASVSAELSAGASVWYANAEGAALTERVDLAFEPSAGLVDVGCGCQAGPLSSQLLPLLAWLAALSHARARSRRVRRGERIDP</sequence>
<proteinExistence type="predicted"/>
<comment type="caution">
    <text evidence="1">The sequence shown here is derived from an EMBL/GenBank/DDBJ whole genome shotgun (WGS) entry which is preliminary data.</text>
</comment>
<dbReference type="RefSeq" id="WP_267533488.1">
    <property type="nucleotide sequence ID" value="NZ_JAPNKA010000001.1"/>
</dbReference>
<gene>
    <name evidence="1" type="ORF">OV287_08505</name>
</gene>
<evidence type="ECO:0008006" key="3">
    <source>
        <dbReference type="Google" id="ProtNLM"/>
    </source>
</evidence>
<reference evidence="1 2" key="1">
    <citation type="submission" date="2022-11" db="EMBL/GenBank/DDBJ databases">
        <title>Minimal conservation of predation-associated metabolite biosynthetic gene clusters underscores biosynthetic potential of Myxococcota including descriptions for ten novel species: Archangium lansinium sp. nov., Myxococcus landrumus sp. nov., Nannocystis bai.</title>
        <authorList>
            <person name="Ahearne A."/>
            <person name="Stevens C."/>
            <person name="Phillips K."/>
        </authorList>
    </citation>
    <scope>NUCLEOTIDE SEQUENCE [LARGE SCALE GENOMIC DNA]</scope>
    <source>
        <strain evidence="1 2">MIWBW</strain>
    </source>
</reference>
<evidence type="ECO:0000313" key="2">
    <source>
        <dbReference type="Proteomes" id="UP001207654"/>
    </source>
</evidence>
<protein>
    <recommendedName>
        <fullName evidence="3">DUF11 domain-containing protein</fullName>
    </recommendedName>
</protein>
<name>A0ABT3ZZL9_9BACT</name>